<evidence type="ECO:0000256" key="4">
    <source>
        <dbReference type="ARBA" id="ARBA00023163"/>
    </source>
</evidence>
<dbReference type="PANTHER" id="PTHR45764">
    <property type="entry name" value="BZIP TRANSCRIPTION FACTOR 44"/>
    <property type="match status" value="1"/>
</dbReference>
<gene>
    <name evidence="8" type="ORF">CEY00_Acc06611</name>
</gene>
<evidence type="ECO:0000256" key="2">
    <source>
        <dbReference type="ARBA" id="ARBA00023015"/>
    </source>
</evidence>
<dbReference type="InParanoid" id="A0A2R6RFR7"/>
<evidence type="ECO:0000256" key="6">
    <source>
        <dbReference type="SAM" id="MobiDB-lite"/>
    </source>
</evidence>
<accession>A0A2R6RFR7</accession>
<dbReference type="InterPro" id="IPR004827">
    <property type="entry name" value="bZIP"/>
</dbReference>
<feature type="region of interest" description="Disordered" evidence="6">
    <location>
        <begin position="1"/>
        <end position="33"/>
    </location>
</feature>
<dbReference type="STRING" id="1590841.A0A2R6RFR7"/>
<dbReference type="EMBL" id="NKQK01000006">
    <property type="protein sequence ID" value="PSS28863.1"/>
    <property type="molecule type" value="Genomic_DNA"/>
</dbReference>
<dbReference type="Pfam" id="PF00170">
    <property type="entry name" value="bZIP_1"/>
    <property type="match status" value="1"/>
</dbReference>
<dbReference type="OrthoDB" id="551672at2759"/>
<keyword evidence="3" id="KW-0238">DNA-binding</keyword>
<organism evidence="8 9">
    <name type="scientific">Actinidia chinensis var. chinensis</name>
    <name type="common">Chinese soft-hair kiwi</name>
    <dbReference type="NCBI Taxonomy" id="1590841"/>
    <lineage>
        <taxon>Eukaryota</taxon>
        <taxon>Viridiplantae</taxon>
        <taxon>Streptophyta</taxon>
        <taxon>Embryophyta</taxon>
        <taxon>Tracheophyta</taxon>
        <taxon>Spermatophyta</taxon>
        <taxon>Magnoliopsida</taxon>
        <taxon>eudicotyledons</taxon>
        <taxon>Gunneridae</taxon>
        <taxon>Pentapetalae</taxon>
        <taxon>asterids</taxon>
        <taxon>Ericales</taxon>
        <taxon>Actinidiaceae</taxon>
        <taxon>Actinidia</taxon>
    </lineage>
</organism>
<dbReference type="SMART" id="SM00338">
    <property type="entry name" value="BRLZ"/>
    <property type="match status" value="1"/>
</dbReference>
<dbReference type="GO" id="GO:0003700">
    <property type="term" value="F:DNA-binding transcription factor activity"/>
    <property type="evidence" value="ECO:0007669"/>
    <property type="project" value="InterPro"/>
</dbReference>
<dbReference type="CDD" id="cd14702">
    <property type="entry name" value="bZIP_plant_GBF1"/>
    <property type="match status" value="1"/>
</dbReference>
<dbReference type="Gene3D" id="1.20.5.170">
    <property type="match status" value="1"/>
</dbReference>
<dbReference type="Proteomes" id="UP000241394">
    <property type="component" value="Chromosome LG6"/>
</dbReference>
<dbReference type="InterPro" id="IPR045314">
    <property type="entry name" value="bZIP_plant_GBF1"/>
</dbReference>
<dbReference type="GO" id="GO:0000976">
    <property type="term" value="F:transcription cis-regulatory region binding"/>
    <property type="evidence" value="ECO:0007669"/>
    <property type="project" value="TreeGrafter"/>
</dbReference>
<evidence type="ECO:0000256" key="5">
    <source>
        <dbReference type="ARBA" id="ARBA00023242"/>
    </source>
</evidence>
<dbReference type="OMA" id="ESMQNPW"/>
<comment type="caution">
    <text evidence="8">The sequence shown here is derived from an EMBL/GenBank/DDBJ whole genome shotgun (WGS) entry which is preliminary data.</text>
</comment>
<keyword evidence="9" id="KW-1185">Reference proteome</keyword>
<dbReference type="GO" id="GO:0045893">
    <property type="term" value="P:positive regulation of DNA-templated transcription"/>
    <property type="evidence" value="ECO:0007669"/>
    <property type="project" value="TreeGrafter"/>
</dbReference>
<feature type="compositionally biased region" description="Basic and acidic residues" evidence="6">
    <location>
        <begin position="9"/>
        <end position="19"/>
    </location>
</feature>
<dbReference type="GO" id="GO:0046982">
    <property type="term" value="F:protein heterodimerization activity"/>
    <property type="evidence" value="ECO:0007669"/>
    <property type="project" value="UniProtKB-ARBA"/>
</dbReference>
<evidence type="ECO:0000256" key="3">
    <source>
        <dbReference type="ARBA" id="ARBA00023125"/>
    </source>
</evidence>
<dbReference type="GO" id="GO:0005634">
    <property type="term" value="C:nucleus"/>
    <property type="evidence" value="ECO:0007669"/>
    <property type="project" value="UniProtKB-SubCell"/>
</dbReference>
<comment type="subcellular location">
    <subcellularLocation>
        <location evidence="1">Nucleus</location>
    </subcellularLocation>
</comment>
<keyword evidence="2" id="KW-0805">Transcription regulation</keyword>
<dbReference type="InterPro" id="IPR046347">
    <property type="entry name" value="bZIP_sf"/>
</dbReference>
<reference evidence="9" key="2">
    <citation type="journal article" date="2018" name="BMC Genomics">
        <title>A manually annotated Actinidia chinensis var. chinensis (kiwifruit) genome highlights the challenges associated with draft genomes and gene prediction in plants.</title>
        <authorList>
            <person name="Pilkington S.M."/>
            <person name="Crowhurst R."/>
            <person name="Hilario E."/>
            <person name="Nardozza S."/>
            <person name="Fraser L."/>
            <person name="Peng Y."/>
            <person name="Gunaseelan K."/>
            <person name="Simpson R."/>
            <person name="Tahir J."/>
            <person name="Deroles S.C."/>
            <person name="Templeton K."/>
            <person name="Luo Z."/>
            <person name="Davy M."/>
            <person name="Cheng C."/>
            <person name="McNeilage M."/>
            <person name="Scaglione D."/>
            <person name="Liu Y."/>
            <person name="Zhang Q."/>
            <person name="Datson P."/>
            <person name="De Silva N."/>
            <person name="Gardiner S.E."/>
            <person name="Bassett H."/>
            <person name="Chagne D."/>
            <person name="McCallum J."/>
            <person name="Dzierzon H."/>
            <person name="Deng C."/>
            <person name="Wang Y.Y."/>
            <person name="Barron L."/>
            <person name="Manako K."/>
            <person name="Bowen J."/>
            <person name="Foster T.M."/>
            <person name="Erridge Z.A."/>
            <person name="Tiffin H."/>
            <person name="Waite C.N."/>
            <person name="Davies K.M."/>
            <person name="Grierson E.P."/>
            <person name="Laing W.A."/>
            <person name="Kirk R."/>
            <person name="Chen X."/>
            <person name="Wood M."/>
            <person name="Montefiori M."/>
            <person name="Brummell D.A."/>
            <person name="Schwinn K.E."/>
            <person name="Catanach A."/>
            <person name="Fullerton C."/>
            <person name="Li D."/>
            <person name="Meiyalaghan S."/>
            <person name="Nieuwenhuizen N."/>
            <person name="Read N."/>
            <person name="Prakash R."/>
            <person name="Hunter D."/>
            <person name="Zhang H."/>
            <person name="McKenzie M."/>
            <person name="Knabel M."/>
            <person name="Harris A."/>
            <person name="Allan A.C."/>
            <person name="Gleave A."/>
            <person name="Chen A."/>
            <person name="Janssen B.J."/>
            <person name="Plunkett B."/>
            <person name="Ampomah-Dwamena C."/>
            <person name="Voogd C."/>
            <person name="Leif D."/>
            <person name="Lafferty D."/>
            <person name="Souleyre E.J.F."/>
            <person name="Varkonyi-Gasic E."/>
            <person name="Gambi F."/>
            <person name="Hanley J."/>
            <person name="Yao J.L."/>
            <person name="Cheung J."/>
            <person name="David K.M."/>
            <person name="Warren B."/>
            <person name="Marsh K."/>
            <person name="Snowden K.C."/>
            <person name="Lin-Wang K."/>
            <person name="Brian L."/>
            <person name="Martinez-Sanchez M."/>
            <person name="Wang M."/>
            <person name="Ileperuma N."/>
            <person name="Macnee N."/>
            <person name="Campin R."/>
            <person name="McAtee P."/>
            <person name="Drummond R.S.M."/>
            <person name="Espley R.V."/>
            <person name="Ireland H.S."/>
            <person name="Wu R."/>
            <person name="Atkinson R.G."/>
            <person name="Karunairetnam S."/>
            <person name="Bulley S."/>
            <person name="Chunkath S."/>
            <person name="Hanley Z."/>
            <person name="Storey R."/>
            <person name="Thrimawithana A.H."/>
            <person name="Thomson S."/>
            <person name="David C."/>
            <person name="Testolin R."/>
            <person name="Huang H."/>
            <person name="Hellens R.P."/>
            <person name="Schaffer R.J."/>
        </authorList>
    </citation>
    <scope>NUCLEOTIDE SEQUENCE [LARGE SCALE GENOMIC DNA]</scope>
    <source>
        <strain evidence="9">cv. Red5</strain>
    </source>
</reference>
<protein>
    <submittedName>
        <fullName evidence="8">BZIP transcription factor</fullName>
    </submittedName>
</protein>
<name>A0A2R6RFR7_ACTCC</name>
<dbReference type="SUPFAM" id="SSF57959">
    <property type="entry name" value="Leucine zipper domain"/>
    <property type="match status" value="1"/>
</dbReference>
<dbReference type="PANTHER" id="PTHR45764:SF31">
    <property type="entry name" value="BASIC LEUCINE ZIPPER 1"/>
    <property type="match status" value="1"/>
</dbReference>
<evidence type="ECO:0000313" key="8">
    <source>
        <dbReference type="EMBL" id="PSS28863.1"/>
    </source>
</evidence>
<evidence type="ECO:0000313" key="9">
    <source>
        <dbReference type="Proteomes" id="UP000241394"/>
    </source>
</evidence>
<evidence type="ECO:0000256" key="1">
    <source>
        <dbReference type="ARBA" id="ARBA00004123"/>
    </source>
</evidence>
<reference evidence="8 9" key="1">
    <citation type="submission" date="2017-07" db="EMBL/GenBank/DDBJ databases">
        <title>An improved, manually edited Actinidia chinensis var. chinensis (kiwifruit) genome highlights the challenges associated with draft genomes and gene prediction in plants.</title>
        <authorList>
            <person name="Pilkington S."/>
            <person name="Crowhurst R."/>
            <person name="Hilario E."/>
            <person name="Nardozza S."/>
            <person name="Fraser L."/>
            <person name="Peng Y."/>
            <person name="Gunaseelan K."/>
            <person name="Simpson R."/>
            <person name="Tahir J."/>
            <person name="Deroles S."/>
            <person name="Templeton K."/>
            <person name="Luo Z."/>
            <person name="Davy M."/>
            <person name="Cheng C."/>
            <person name="Mcneilage M."/>
            <person name="Scaglione D."/>
            <person name="Liu Y."/>
            <person name="Zhang Q."/>
            <person name="Datson P."/>
            <person name="De Silva N."/>
            <person name="Gardiner S."/>
            <person name="Bassett H."/>
            <person name="Chagne D."/>
            <person name="Mccallum J."/>
            <person name="Dzierzon H."/>
            <person name="Deng C."/>
            <person name="Wang Y.-Y."/>
            <person name="Barron N."/>
            <person name="Manako K."/>
            <person name="Bowen J."/>
            <person name="Foster T."/>
            <person name="Erridge Z."/>
            <person name="Tiffin H."/>
            <person name="Waite C."/>
            <person name="Davies K."/>
            <person name="Grierson E."/>
            <person name="Laing W."/>
            <person name="Kirk R."/>
            <person name="Chen X."/>
            <person name="Wood M."/>
            <person name="Montefiori M."/>
            <person name="Brummell D."/>
            <person name="Schwinn K."/>
            <person name="Catanach A."/>
            <person name="Fullerton C."/>
            <person name="Li D."/>
            <person name="Meiyalaghan S."/>
            <person name="Nieuwenhuizen N."/>
            <person name="Read N."/>
            <person name="Prakash R."/>
            <person name="Hunter D."/>
            <person name="Zhang H."/>
            <person name="Mckenzie M."/>
            <person name="Knabel M."/>
            <person name="Harris A."/>
            <person name="Allan A."/>
            <person name="Chen A."/>
            <person name="Janssen B."/>
            <person name="Plunkett B."/>
            <person name="Dwamena C."/>
            <person name="Voogd C."/>
            <person name="Leif D."/>
            <person name="Lafferty D."/>
            <person name="Souleyre E."/>
            <person name="Varkonyi-Gasic E."/>
            <person name="Gambi F."/>
            <person name="Hanley J."/>
            <person name="Yao J.-L."/>
            <person name="Cheung J."/>
            <person name="David K."/>
            <person name="Warren B."/>
            <person name="Marsh K."/>
            <person name="Snowden K."/>
            <person name="Lin-Wang K."/>
            <person name="Brian L."/>
            <person name="Martinez-Sanchez M."/>
            <person name="Wang M."/>
            <person name="Ileperuma N."/>
            <person name="Macnee N."/>
            <person name="Campin R."/>
            <person name="Mcatee P."/>
            <person name="Drummond R."/>
            <person name="Espley R."/>
            <person name="Ireland H."/>
            <person name="Wu R."/>
            <person name="Atkinson R."/>
            <person name="Karunairetnam S."/>
            <person name="Bulley S."/>
            <person name="Chunkath S."/>
            <person name="Hanley Z."/>
            <person name="Storey R."/>
            <person name="Thrimawithana A."/>
            <person name="Thomson S."/>
            <person name="David C."/>
            <person name="Testolin R."/>
        </authorList>
    </citation>
    <scope>NUCLEOTIDE SEQUENCE [LARGE SCALE GENOMIC DNA]</scope>
    <source>
        <strain evidence="9">cv. Red5</strain>
        <tissue evidence="8">Young leaf</tissue>
    </source>
</reference>
<evidence type="ECO:0000259" key="7">
    <source>
        <dbReference type="PROSITE" id="PS50217"/>
    </source>
</evidence>
<sequence>MSSSTTSVGDERYAGMEERKRKRMISNRDSARRSRIRKQKVVEDLSNEITRLRCQNNGIVKKIEEAREGYMAVSAQNSVLRSQAEELTERLRSLISVVESVGCNLDIDDGPGALFKPWHPP</sequence>
<dbReference type="Gramene" id="PSS28863">
    <property type="protein sequence ID" value="PSS28863"/>
    <property type="gene ID" value="CEY00_Acc06611"/>
</dbReference>
<dbReference type="FunFam" id="1.20.5.170:FF:000020">
    <property type="entry name" value="BZIP transcription factor"/>
    <property type="match status" value="1"/>
</dbReference>
<proteinExistence type="predicted"/>
<keyword evidence="5" id="KW-0539">Nucleus</keyword>
<dbReference type="AlphaFoldDB" id="A0A2R6RFR7"/>
<dbReference type="PROSITE" id="PS00036">
    <property type="entry name" value="BZIP_BASIC"/>
    <property type="match status" value="1"/>
</dbReference>
<dbReference type="PROSITE" id="PS50217">
    <property type="entry name" value="BZIP"/>
    <property type="match status" value="1"/>
</dbReference>
<keyword evidence="4" id="KW-0804">Transcription</keyword>
<feature type="domain" description="BZIP" evidence="7">
    <location>
        <begin position="17"/>
        <end position="68"/>
    </location>
</feature>